<comment type="caution">
    <text evidence="2">The sequence shown here is derived from an EMBL/GenBank/DDBJ whole genome shotgun (WGS) entry which is preliminary data.</text>
</comment>
<proteinExistence type="predicted"/>
<gene>
    <name evidence="2" type="ORF">BG262_02275</name>
</gene>
<sequence>MKNVLDIYLKENGTNRTQLAEKTNISEKALAKTSKRDPEDYSADIVVAISQEIGATPGEILDRMLVIRDSDMLYHATNFEEFKQKVDEQEDEFILEGDFYDFVKNIKASTLSERETIGFNYGSNGWGDFAAFALRRVKNSMSNEKESKNLQQKISKLYNIKILNKKESLFRLRQLDY</sequence>
<feature type="domain" description="HTH cro/C1-type" evidence="1">
    <location>
        <begin position="5"/>
        <end position="62"/>
    </location>
</feature>
<evidence type="ECO:0000259" key="1">
    <source>
        <dbReference type="Pfam" id="PF13443"/>
    </source>
</evidence>
<dbReference type="AlphaFoldDB" id="A0A9Q5JG35"/>
<evidence type="ECO:0000313" key="2">
    <source>
        <dbReference type="EMBL" id="OFI46650.1"/>
    </source>
</evidence>
<accession>A0A9Q5JG35</accession>
<dbReference type="Proteomes" id="UP000177273">
    <property type="component" value="Unassembled WGS sequence"/>
</dbReference>
<dbReference type="Pfam" id="PF13443">
    <property type="entry name" value="HTH_26"/>
    <property type="match status" value="1"/>
</dbReference>
<dbReference type="InterPro" id="IPR001387">
    <property type="entry name" value="Cro/C1-type_HTH"/>
</dbReference>
<name>A0A9Q5JG35_9LACT</name>
<keyword evidence="3" id="KW-1185">Reference proteome</keyword>
<dbReference type="EMBL" id="MKIQ01000027">
    <property type="protein sequence ID" value="OFI46650.1"/>
    <property type="molecule type" value="Genomic_DNA"/>
</dbReference>
<dbReference type="RefSeq" id="WP_070787783.1">
    <property type="nucleotide sequence ID" value="NZ_MKIQ01000027.1"/>
</dbReference>
<evidence type="ECO:0000313" key="3">
    <source>
        <dbReference type="Proteomes" id="UP000177273"/>
    </source>
</evidence>
<dbReference type="OrthoDB" id="2194986at2"/>
<reference evidence="3" key="1">
    <citation type="submission" date="2016-09" db="EMBL/GenBank/DDBJ databases">
        <title>Draft genome sequence of a novel species of the family Streptococcaceae isolated from flowers.</title>
        <authorList>
            <person name="Chuah L.-O."/>
            <person name="Yap K.-P."/>
            <person name="Thong K.L."/>
            <person name="Liong M.T."/>
            <person name="Ahmad R."/>
            <person name="Rusul G."/>
        </authorList>
    </citation>
    <scope>NUCLEOTIDE SEQUENCE [LARGE SCALE GENOMIC DNA]</scope>
    <source>
        <strain evidence="3">HibF3</strain>
    </source>
</reference>
<organism evidence="2 3">
    <name type="scientific">Floricoccus penangensis</name>
    <dbReference type="NCBI Taxonomy" id="1859475"/>
    <lineage>
        <taxon>Bacteria</taxon>
        <taxon>Bacillati</taxon>
        <taxon>Bacillota</taxon>
        <taxon>Bacilli</taxon>
        <taxon>Lactobacillales</taxon>
        <taxon>Streptococcaceae</taxon>
        <taxon>Floricoccus</taxon>
    </lineage>
</organism>
<protein>
    <recommendedName>
        <fullName evidence="1">HTH cro/C1-type domain-containing protein</fullName>
    </recommendedName>
</protein>